<protein>
    <recommendedName>
        <fullName evidence="5">CMP/dCMP-type deaminase domain-containing protein</fullName>
    </recommendedName>
</protein>
<dbReference type="PANTHER" id="PTHR11644:SF2">
    <property type="entry name" value="CYTIDINE DEAMINASE"/>
    <property type="match status" value="1"/>
</dbReference>
<comment type="similarity">
    <text evidence="1">Belongs to the cytidine and deoxycytidylate deaminase family.</text>
</comment>
<keyword evidence="2" id="KW-0479">Metal-binding</keyword>
<dbReference type="PROSITE" id="PS51747">
    <property type="entry name" value="CYT_DCMP_DEAMINASES_2"/>
    <property type="match status" value="1"/>
</dbReference>
<evidence type="ECO:0000256" key="2">
    <source>
        <dbReference type="ARBA" id="ARBA00022723"/>
    </source>
</evidence>
<name>A0A660S6J5_UNCT6</name>
<dbReference type="Gene3D" id="3.40.140.10">
    <property type="entry name" value="Cytidine Deaminase, domain 2"/>
    <property type="match status" value="1"/>
</dbReference>
<evidence type="ECO:0000256" key="4">
    <source>
        <dbReference type="ARBA" id="ARBA00022833"/>
    </source>
</evidence>
<dbReference type="SUPFAM" id="SSF53927">
    <property type="entry name" value="Cytidine deaminase-like"/>
    <property type="match status" value="1"/>
</dbReference>
<dbReference type="GO" id="GO:0055086">
    <property type="term" value="P:nucleobase-containing small molecule metabolic process"/>
    <property type="evidence" value="ECO:0007669"/>
    <property type="project" value="UniProtKB-ARBA"/>
</dbReference>
<dbReference type="Proteomes" id="UP000282321">
    <property type="component" value="Unassembled WGS sequence"/>
</dbReference>
<dbReference type="InterPro" id="IPR050202">
    <property type="entry name" value="Cyt/Deoxycyt_deaminase"/>
</dbReference>
<dbReference type="Pfam" id="PF00383">
    <property type="entry name" value="dCMP_cyt_deam_1"/>
    <property type="match status" value="1"/>
</dbReference>
<feature type="domain" description="CMP/dCMP-type deaminase" evidence="5">
    <location>
        <begin position="1"/>
        <end position="76"/>
    </location>
</feature>
<accession>A0A660S6J5</accession>
<keyword evidence="3" id="KW-0378">Hydrolase</keyword>
<evidence type="ECO:0000256" key="3">
    <source>
        <dbReference type="ARBA" id="ARBA00022801"/>
    </source>
</evidence>
<dbReference type="InterPro" id="IPR002125">
    <property type="entry name" value="CMP_dCMP_dom"/>
</dbReference>
<dbReference type="GO" id="GO:0072527">
    <property type="term" value="P:pyrimidine-containing compound metabolic process"/>
    <property type="evidence" value="ECO:0007669"/>
    <property type="project" value="UniProtKB-ARBA"/>
</dbReference>
<dbReference type="PROSITE" id="PS00903">
    <property type="entry name" value="CYT_DCMP_DEAMINASES_1"/>
    <property type="match status" value="1"/>
</dbReference>
<dbReference type="InterPro" id="IPR016193">
    <property type="entry name" value="Cytidine_deaminase-like"/>
</dbReference>
<evidence type="ECO:0000259" key="5">
    <source>
        <dbReference type="PROSITE" id="PS51747"/>
    </source>
</evidence>
<reference evidence="6 7" key="1">
    <citation type="submission" date="2018-06" db="EMBL/GenBank/DDBJ databases">
        <title>Extensive metabolic versatility and redundancy in microbially diverse, dynamic hydrothermal sediments.</title>
        <authorList>
            <person name="Dombrowski N."/>
            <person name="Teske A."/>
            <person name="Baker B.J."/>
        </authorList>
    </citation>
    <scope>NUCLEOTIDE SEQUENCE [LARGE SCALE GENOMIC DNA]</scope>
    <source>
        <strain evidence="6">B35_G9</strain>
    </source>
</reference>
<dbReference type="EMBL" id="QNBC01000084">
    <property type="protein sequence ID" value="RKX65556.1"/>
    <property type="molecule type" value="Genomic_DNA"/>
</dbReference>
<keyword evidence="4" id="KW-0862">Zinc</keyword>
<dbReference type="AlphaFoldDB" id="A0A660S6J5"/>
<dbReference type="CDD" id="cd01283">
    <property type="entry name" value="cytidine_deaminase"/>
    <property type="match status" value="1"/>
</dbReference>
<dbReference type="GO" id="GO:0042802">
    <property type="term" value="F:identical protein binding"/>
    <property type="evidence" value="ECO:0007669"/>
    <property type="project" value="UniProtKB-ARBA"/>
</dbReference>
<organism evidence="6 7">
    <name type="scientific">candidate division TA06 bacterium</name>
    <dbReference type="NCBI Taxonomy" id="2250710"/>
    <lineage>
        <taxon>Bacteria</taxon>
        <taxon>Bacteria division TA06</taxon>
    </lineage>
</organism>
<dbReference type="GO" id="GO:0008270">
    <property type="term" value="F:zinc ion binding"/>
    <property type="evidence" value="ECO:0007669"/>
    <property type="project" value="InterPro"/>
</dbReference>
<evidence type="ECO:0000313" key="6">
    <source>
        <dbReference type="EMBL" id="RKX65556.1"/>
    </source>
</evidence>
<dbReference type="GO" id="GO:0005829">
    <property type="term" value="C:cytosol"/>
    <property type="evidence" value="ECO:0007669"/>
    <property type="project" value="TreeGrafter"/>
</dbReference>
<dbReference type="InterPro" id="IPR016192">
    <property type="entry name" value="APOBEC/CMP_deaminase_Zn-bd"/>
</dbReference>
<evidence type="ECO:0000256" key="1">
    <source>
        <dbReference type="ARBA" id="ARBA00006576"/>
    </source>
</evidence>
<dbReference type="PANTHER" id="PTHR11644">
    <property type="entry name" value="CYTIDINE DEAMINASE"/>
    <property type="match status" value="1"/>
</dbReference>
<evidence type="ECO:0000313" key="7">
    <source>
        <dbReference type="Proteomes" id="UP000282321"/>
    </source>
</evidence>
<proteinExistence type="inferred from homology"/>
<sequence length="76" mass="8626">MCAERIAIFNAVVNGYKKFKRVFILSTSAKPTPPCGACRQVISEFEGNPDIIMFTGEGKYYEKKNITELLPLKFDF</sequence>
<dbReference type="GO" id="GO:0004126">
    <property type="term" value="F:cytidine deaminase activity"/>
    <property type="evidence" value="ECO:0007669"/>
    <property type="project" value="UniProtKB-ARBA"/>
</dbReference>
<gene>
    <name evidence="6" type="ORF">DRP44_06115</name>
</gene>
<comment type="caution">
    <text evidence="6">The sequence shown here is derived from an EMBL/GenBank/DDBJ whole genome shotgun (WGS) entry which is preliminary data.</text>
</comment>